<keyword evidence="2" id="KW-1185">Reference proteome</keyword>
<sequence length="288" mass="32732">MIFSRCFGDHAQEKREDLLYDLREASEDVFWWKTHILRSVNQDKAKEDMIKRLDENTVLIVMDWAMKFLPTSISGAYLRSDEGACYHNNMTMAACQDISKLTGFKIINDHFSEPGQGKDICDRIICAMKSALKTFGNEGNDILTASDMRKALKERKVSGTTACVGKIVEAKNSLVIKKVKGCSTIHNFQYESNGIRLWKAYGIGNGKLIKNDFLFSSHLERSSLLEVVEGQHFFENNSIRELQIKNKNAQQVPSDMMYECPQPGCKQAFDPLNQLEVHLDLGSHQHDT</sequence>
<dbReference type="OrthoDB" id="5964810at2759"/>
<accession>A0A7D9EJR8</accession>
<protein>
    <submittedName>
        <fullName evidence="1">Uncharacterized protein</fullName>
    </submittedName>
</protein>
<evidence type="ECO:0000313" key="2">
    <source>
        <dbReference type="Proteomes" id="UP001152795"/>
    </source>
</evidence>
<evidence type="ECO:0000313" key="1">
    <source>
        <dbReference type="EMBL" id="CAB4011594.1"/>
    </source>
</evidence>
<dbReference type="PROSITE" id="PS50157">
    <property type="entry name" value="ZINC_FINGER_C2H2_2"/>
    <property type="match status" value="1"/>
</dbReference>
<dbReference type="PANTHER" id="PTHR33845:SF1">
    <property type="entry name" value="C2H2-TYPE DOMAIN-CONTAINING PROTEIN"/>
    <property type="match status" value="1"/>
</dbReference>
<gene>
    <name evidence="1" type="ORF">PACLA_8A072965</name>
</gene>
<dbReference type="PANTHER" id="PTHR33845">
    <property type="entry name" value="C2H2-TYPE DOMAIN-CONTAINING PROTEIN"/>
    <property type="match status" value="1"/>
</dbReference>
<dbReference type="InterPro" id="IPR013087">
    <property type="entry name" value="Znf_C2H2_type"/>
</dbReference>
<dbReference type="AlphaFoldDB" id="A0A7D9EJR8"/>
<organism evidence="1 2">
    <name type="scientific">Paramuricea clavata</name>
    <name type="common">Red gorgonian</name>
    <name type="synonym">Violescent sea-whip</name>
    <dbReference type="NCBI Taxonomy" id="317549"/>
    <lineage>
        <taxon>Eukaryota</taxon>
        <taxon>Metazoa</taxon>
        <taxon>Cnidaria</taxon>
        <taxon>Anthozoa</taxon>
        <taxon>Octocorallia</taxon>
        <taxon>Malacalcyonacea</taxon>
        <taxon>Plexauridae</taxon>
        <taxon>Paramuricea</taxon>
    </lineage>
</organism>
<reference evidence="1" key="1">
    <citation type="submission" date="2020-04" db="EMBL/GenBank/DDBJ databases">
        <authorList>
            <person name="Alioto T."/>
            <person name="Alioto T."/>
            <person name="Gomez Garrido J."/>
        </authorList>
    </citation>
    <scope>NUCLEOTIDE SEQUENCE</scope>
    <source>
        <strain evidence="1">A484AB</strain>
    </source>
</reference>
<comment type="caution">
    <text evidence="1">The sequence shown here is derived from an EMBL/GenBank/DDBJ whole genome shotgun (WGS) entry which is preliminary data.</text>
</comment>
<dbReference type="PROSITE" id="PS00028">
    <property type="entry name" value="ZINC_FINGER_C2H2_1"/>
    <property type="match status" value="1"/>
</dbReference>
<dbReference type="Proteomes" id="UP001152795">
    <property type="component" value="Unassembled WGS sequence"/>
</dbReference>
<name>A0A7D9EJR8_PARCT</name>
<proteinExistence type="predicted"/>
<dbReference type="EMBL" id="CACRXK020007201">
    <property type="protein sequence ID" value="CAB4011594.1"/>
    <property type="molecule type" value="Genomic_DNA"/>
</dbReference>